<keyword evidence="1 2" id="KW-0129">CBS domain</keyword>
<dbReference type="EMBL" id="CP121196">
    <property type="protein sequence ID" value="XBH18991.1"/>
    <property type="molecule type" value="Genomic_DNA"/>
</dbReference>
<dbReference type="PANTHER" id="PTHR43080:SF2">
    <property type="entry name" value="CBS DOMAIN-CONTAINING PROTEIN"/>
    <property type="match status" value="1"/>
</dbReference>
<accession>A0AAU7DQE7</accession>
<protein>
    <submittedName>
        <fullName evidence="4">CBS domain-containing protein</fullName>
    </submittedName>
</protein>
<sequence>MKINDTIGILLGCRPDKKVLSIDPDHSVYEALEILAQYNIGVLLVCKDNLLVGIFSERDYARKGILGGLTSRETKVSQLMTSPVISVSPKHTVDECMTLMTEHDFRHLPVVQNDTVVGVISIGDLVKWVISGQQQTIQALEGYIAGAYPS</sequence>
<dbReference type="InterPro" id="IPR046342">
    <property type="entry name" value="CBS_dom_sf"/>
</dbReference>
<evidence type="ECO:0000256" key="2">
    <source>
        <dbReference type="PROSITE-ProRule" id="PRU00703"/>
    </source>
</evidence>
<evidence type="ECO:0000313" key="4">
    <source>
        <dbReference type="EMBL" id="XBH18991.1"/>
    </source>
</evidence>
<gene>
    <name evidence="4" type="ORF">P8935_06660</name>
</gene>
<reference evidence="4" key="1">
    <citation type="submission" date="2023-03" db="EMBL/GenBank/DDBJ databases">
        <title>Edaphobacter sp.</title>
        <authorList>
            <person name="Huber K.J."/>
            <person name="Papendorf J."/>
            <person name="Pilke C."/>
            <person name="Bunk B."/>
            <person name="Sproeer C."/>
            <person name="Pester M."/>
        </authorList>
    </citation>
    <scope>NUCLEOTIDE SEQUENCE</scope>
    <source>
        <strain evidence="4">DSM 110680</strain>
    </source>
</reference>
<dbReference type="RefSeq" id="WP_348264207.1">
    <property type="nucleotide sequence ID" value="NZ_CP121196.1"/>
</dbReference>
<dbReference type="PANTHER" id="PTHR43080">
    <property type="entry name" value="CBS DOMAIN-CONTAINING PROTEIN CBSX3, MITOCHONDRIAL"/>
    <property type="match status" value="1"/>
</dbReference>
<dbReference type="SMART" id="SM00116">
    <property type="entry name" value="CBS"/>
    <property type="match status" value="2"/>
</dbReference>
<dbReference type="CDD" id="cd04623">
    <property type="entry name" value="CBS_pair_bac_euk"/>
    <property type="match status" value="1"/>
</dbReference>
<feature type="domain" description="CBS" evidence="3">
    <location>
        <begin position="80"/>
        <end position="136"/>
    </location>
</feature>
<dbReference type="InterPro" id="IPR000644">
    <property type="entry name" value="CBS_dom"/>
</dbReference>
<organism evidence="4">
    <name type="scientific">Telmatobacter sp. DSM 110680</name>
    <dbReference type="NCBI Taxonomy" id="3036704"/>
    <lineage>
        <taxon>Bacteria</taxon>
        <taxon>Pseudomonadati</taxon>
        <taxon>Acidobacteriota</taxon>
        <taxon>Terriglobia</taxon>
        <taxon>Terriglobales</taxon>
        <taxon>Acidobacteriaceae</taxon>
        <taxon>Telmatobacter</taxon>
    </lineage>
</organism>
<dbReference type="PROSITE" id="PS51371">
    <property type="entry name" value="CBS"/>
    <property type="match status" value="2"/>
</dbReference>
<evidence type="ECO:0000259" key="3">
    <source>
        <dbReference type="PROSITE" id="PS51371"/>
    </source>
</evidence>
<dbReference type="SUPFAM" id="SSF54631">
    <property type="entry name" value="CBS-domain pair"/>
    <property type="match status" value="1"/>
</dbReference>
<proteinExistence type="predicted"/>
<evidence type="ECO:0000256" key="1">
    <source>
        <dbReference type="ARBA" id="ARBA00023122"/>
    </source>
</evidence>
<name>A0AAU7DQE7_9BACT</name>
<dbReference type="Pfam" id="PF00571">
    <property type="entry name" value="CBS"/>
    <property type="match status" value="2"/>
</dbReference>
<dbReference type="InterPro" id="IPR044725">
    <property type="entry name" value="CBSX3_CBS_dom"/>
</dbReference>
<dbReference type="InterPro" id="IPR051257">
    <property type="entry name" value="Diverse_CBS-Domain"/>
</dbReference>
<feature type="domain" description="CBS" evidence="3">
    <location>
        <begin position="15"/>
        <end position="71"/>
    </location>
</feature>
<dbReference type="AlphaFoldDB" id="A0AAU7DQE7"/>
<dbReference type="Gene3D" id="3.10.580.10">
    <property type="entry name" value="CBS-domain"/>
    <property type="match status" value="1"/>
</dbReference>